<accession>A0ABD1YFE6</accession>
<dbReference type="EMBL" id="JBHFFA010000004">
    <property type="protein sequence ID" value="KAL2629443.1"/>
    <property type="molecule type" value="Genomic_DNA"/>
</dbReference>
<keyword evidence="2" id="KW-1185">Reference proteome</keyword>
<protein>
    <submittedName>
        <fullName evidence="1">Uncharacterized protein</fullName>
    </submittedName>
</protein>
<reference evidence="1 2" key="1">
    <citation type="submission" date="2024-09" db="EMBL/GenBank/DDBJ databases">
        <title>Chromosome-scale assembly of Riccia fluitans.</title>
        <authorList>
            <person name="Paukszto L."/>
            <person name="Sawicki J."/>
            <person name="Karawczyk K."/>
            <person name="Piernik-Szablinska J."/>
            <person name="Szczecinska M."/>
            <person name="Mazdziarz M."/>
        </authorList>
    </citation>
    <scope>NUCLEOTIDE SEQUENCE [LARGE SCALE GENOMIC DNA]</scope>
    <source>
        <strain evidence="1">Rf_01</strain>
        <tissue evidence="1">Aerial parts of the thallus</tissue>
    </source>
</reference>
<proteinExistence type="predicted"/>
<dbReference type="Proteomes" id="UP001605036">
    <property type="component" value="Unassembled WGS sequence"/>
</dbReference>
<organism evidence="1 2">
    <name type="scientific">Riccia fluitans</name>
    <dbReference type="NCBI Taxonomy" id="41844"/>
    <lineage>
        <taxon>Eukaryota</taxon>
        <taxon>Viridiplantae</taxon>
        <taxon>Streptophyta</taxon>
        <taxon>Embryophyta</taxon>
        <taxon>Marchantiophyta</taxon>
        <taxon>Marchantiopsida</taxon>
        <taxon>Marchantiidae</taxon>
        <taxon>Marchantiales</taxon>
        <taxon>Ricciaceae</taxon>
        <taxon>Riccia</taxon>
    </lineage>
</organism>
<comment type="caution">
    <text evidence="1">The sequence shown here is derived from an EMBL/GenBank/DDBJ whole genome shotgun (WGS) entry which is preliminary data.</text>
</comment>
<name>A0ABD1YFE6_9MARC</name>
<evidence type="ECO:0000313" key="1">
    <source>
        <dbReference type="EMBL" id="KAL2629443.1"/>
    </source>
</evidence>
<sequence>MIYASNDKQWKVTEETISENLHDLWGSVKKGIRKSGSLSCLCGADQPGTSQNSKYLKGIYESRLEVDKLNGCASPGREIEMSTLIKRNRSTPSLSSFTSGDEN</sequence>
<dbReference type="AlphaFoldDB" id="A0ABD1YFE6"/>
<gene>
    <name evidence="1" type="ORF">R1flu_014129</name>
</gene>
<evidence type="ECO:0000313" key="2">
    <source>
        <dbReference type="Proteomes" id="UP001605036"/>
    </source>
</evidence>